<evidence type="ECO:0000313" key="2">
    <source>
        <dbReference type="Proteomes" id="UP000830395"/>
    </source>
</evidence>
<protein>
    <submittedName>
        <fullName evidence="1">Uncharacterized protein</fullName>
    </submittedName>
</protein>
<sequence>MTSWSASEESDLFPPWTSLKDTSRSLVLNAKPKTAPPVATASTGSRNIPMSHEHSPPHPLTVCSGLSGRCCHPLRHLVRLSLPSPGGPE</sequence>
<accession>A0ACC5Z3E9</accession>
<name>A0ACC5Z3E9_9TELE</name>
<gene>
    <name evidence="1" type="ORF">PDJAM_G00081670</name>
</gene>
<comment type="caution">
    <text evidence="1">The sequence shown here is derived from an EMBL/GenBank/DDBJ whole genome shotgun (WGS) entry which is preliminary data.</text>
</comment>
<keyword evidence="2" id="KW-1185">Reference proteome</keyword>
<dbReference type="Proteomes" id="UP000830395">
    <property type="component" value="Chromosome 17"/>
</dbReference>
<proteinExistence type="predicted"/>
<evidence type="ECO:0000313" key="1">
    <source>
        <dbReference type="EMBL" id="MCJ8742395.1"/>
    </source>
</evidence>
<organism evidence="1 2">
    <name type="scientific">Pangasius djambal</name>
    <dbReference type="NCBI Taxonomy" id="1691987"/>
    <lineage>
        <taxon>Eukaryota</taxon>
        <taxon>Metazoa</taxon>
        <taxon>Chordata</taxon>
        <taxon>Craniata</taxon>
        <taxon>Vertebrata</taxon>
        <taxon>Euteleostomi</taxon>
        <taxon>Actinopterygii</taxon>
        <taxon>Neopterygii</taxon>
        <taxon>Teleostei</taxon>
        <taxon>Ostariophysi</taxon>
        <taxon>Siluriformes</taxon>
        <taxon>Pangasiidae</taxon>
        <taxon>Pangasius</taxon>
    </lineage>
</organism>
<dbReference type="EMBL" id="CM040991">
    <property type="protein sequence ID" value="MCJ8742395.1"/>
    <property type="molecule type" value="Genomic_DNA"/>
</dbReference>
<reference evidence="1" key="1">
    <citation type="submission" date="2020-02" db="EMBL/GenBank/DDBJ databases">
        <title>Genome sequencing of the panga catfish, Pangasius djambal.</title>
        <authorList>
            <person name="Wen M."/>
            <person name="Zahm M."/>
            <person name="Roques C."/>
            <person name="Cabau C."/>
            <person name="Klopp C."/>
            <person name="Donnadieu C."/>
            <person name="Jouanno E."/>
            <person name="Avarre J.-C."/>
            <person name="Campet M."/>
            <person name="Ha T."/>
            <person name="Dugue R."/>
            <person name="Lampietro C."/>
            <person name="Louis A."/>
            <person name="Herpin A."/>
            <person name="Echchiki A."/>
            <person name="Berthelot C."/>
            <person name="Parey E."/>
            <person name="Roest-Crollius H."/>
            <person name="Braasch I."/>
            <person name="Postlethwait J.H."/>
            <person name="Bobe J."/>
            <person name="Montfort J."/>
            <person name="Bouchez O."/>
            <person name="Begum T."/>
            <person name="Schartl M."/>
            <person name="Gustiano R."/>
            <person name="Guiguen Y."/>
        </authorList>
    </citation>
    <scope>NUCLEOTIDE SEQUENCE</scope>
    <source>
        <strain evidence="1">Pdj_M5554</strain>
    </source>
</reference>